<organism evidence="1 3">
    <name type="scientific">Rotaria sordida</name>
    <dbReference type="NCBI Taxonomy" id="392033"/>
    <lineage>
        <taxon>Eukaryota</taxon>
        <taxon>Metazoa</taxon>
        <taxon>Spiralia</taxon>
        <taxon>Gnathifera</taxon>
        <taxon>Rotifera</taxon>
        <taxon>Eurotatoria</taxon>
        <taxon>Bdelloidea</taxon>
        <taxon>Philodinida</taxon>
        <taxon>Philodinidae</taxon>
        <taxon>Rotaria</taxon>
    </lineage>
</organism>
<accession>A0A819AYJ8</accession>
<name>A0A819AYJ8_9BILA</name>
<evidence type="ECO:0000313" key="2">
    <source>
        <dbReference type="EMBL" id="CAF3851548.1"/>
    </source>
</evidence>
<evidence type="ECO:0000313" key="3">
    <source>
        <dbReference type="Proteomes" id="UP000663874"/>
    </source>
</evidence>
<reference evidence="1" key="1">
    <citation type="submission" date="2021-02" db="EMBL/GenBank/DDBJ databases">
        <authorList>
            <person name="Nowell W R."/>
        </authorList>
    </citation>
    <scope>NUCLEOTIDE SEQUENCE</scope>
</reference>
<dbReference type="Proteomes" id="UP000663823">
    <property type="component" value="Unassembled WGS sequence"/>
</dbReference>
<dbReference type="AlphaFoldDB" id="A0A819AYJ8"/>
<protein>
    <submittedName>
        <fullName evidence="1">Uncharacterized protein</fullName>
    </submittedName>
</protein>
<dbReference type="EMBL" id="CAJOBE010001949">
    <property type="protein sequence ID" value="CAF3787716.1"/>
    <property type="molecule type" value="Genomic_DNA"/>
</dbReference>
<gene>
    <name evidence="1" type="ORF">FNK824_LOCUS14254</name>
    <name evidence="2" type="ORF">OTI717_LOCUS21194</name>
</gene>
<evidence type="ECO:0000313" key="1">
    <source>
        <dbReference type="EMBL" id="CAF3787716.1"/>
    </source>
</evidence>
<comment type="caution">
    <text evidence="1">The sequence shown here is derived from an EMBL/GenBank/DDBJ whole genome shotgun (WGS) entry which is preliminary data.</text>
</comment>
<dbReference type="Proteomes" id="UP000663874">
    <property type="component" value="Unassembled WGS sequence"/>
</dbReference>
<dbReference type="EMBL" id="CAJOAX010003390">
    <property type="protein sequence ID" value="CAF3851548.1"/>
    <property type="molecule type" value="Genomic_DNA"/>
</dbReference>
<proteinExistence type="predicted"/>
<sequence>MPNLKSLILSISQNQSIIDAYQSEHLIKSTLPYLDIFSIYSYDGIENSSVLLELLKETPQLSSLFIQLSELISFLNDNELCKYLNKMIKRLDLYGDSNKIFYDPSKNLPNLSTVEVKRPDYSLDRTKEDYSEFKNELQQLNSSVQARVGQSGGAGISNTKKSPQCVVRIGLDVEHGYPISST</sequence>